<keyword evidence="8" id="KW-1185">Reference proteome</keyword>
<name>A0ABV7N7R7_9STAP</name>
<evidence type="ECO:0000313" key="7">
    <source>
        <dbReference type="EMBL" id="MFC3389136.1"/>
    </source>
</evidence>
<proteinExistence type="inferred from homology"/>
<dbReference type="InterPro" id="IPR003593">
    <property type="entry name" value="AAA+_ATPase"/>
</dbReference>
<dbReference type="PANTHER" id="PTHR46743">
    <property type="entry name" value="TEICHOIC ACIDS EXPORT ATP-BINDING PROTEIN TAGH"/>
    <property type="match status" value="1"/>
</dbReference>
<evidence type="ECO:0000313" key="8">
    <source>
        <dbReference type="Proteomes" id="UP001595637"/>
    </source>
</evidence>
<evidence type="ECO:0000256" key="1">
    <source>
        <dbReference type="ARBA" id="ARBA00005417"/>
    </source>
</evidence>
<dbReference type="Pfam" id="PF00005">
    <property type="entry name" value="ABC_tran"/>
    <property type="match status" value="1"/>
</dbReference>
<dbReference type="NCBIfam" id="NF010066">
    <property type="entry name" value="PRK13546.1"/>
    <property type="match status" value="1"/>
</dbReference>
<reference evidence="8" key="1">
    <citation type="journal article" date="2019" name="Int. J. Syst. Evol. Microbiol.">
        <title>The Global Catalogue of Microorganisms (GCM) 10K type strain sequencing project: providing services to taxonomists for standard genome sequencing and annotation.</title>
        <authorList>
            <consortium name="The Broad Institute Genomics Platform"/>
            <consortium name="The Broad Institute Genome Sequencing Center for Infectious Disease"/>
            <person name="Wu L."/>
            <person name="Ma J."/>
        </authorList>
    </citation>
    <scope>NUCLEOTIDE SEQUENCE [LARGE SCALE GENOMIC DNA]</scope>
    <source>
        <strain evidence="8">CCM 7756</strain>
    </source>
</reference>
<dbReference type="PROSITE" id="PS50893">
    <property type="entry name" value="ABC_TRANSPORTER_2"/>
    <property type="match status" value="1"/>
</dbReference>
<evidence type="ECO:0000256" key="3">
    <source>
        <dbReference type="ARBA" id="ARBA00022741"/>
    </source>
</evidence>
<keyword evidence="3" id="KW-0547">Nucleotide-binding</keyword>
<comment type="caution">
    <text evidence="7">The sequence shown here is derived from an EMBL/GenBank/DDBJ whole genome shotgun (WGS) entry which is preliminary data.</text>
</comment>
<dbReference type="PROSITE" id="PS00211">
    <property type="entry name" value="ABC_TRANSPORTER_1"/>
    <property type="match status" value="1"/>
</dbReference>
<dbReference type="Gene3D" id="2.30.30.170">
    <property type="match status" value="2"/>
</dbReference>
<evidence type="ECO:0000256" key="5">
    <source>
        <dbReference type="ARBA" id="ARBA00022967"/>
    </source>
</evidence>
<dbReference type="RefSeq" id="WP_380655721.1">
    <property type="nucleotide sequence ID" value="NZ_JBHRVQ010000001.1"/>
</dbReference>
<dbReference type="InterPro" id="IPR017871">
    <property type="entry name" value="ABC_transporter-like_CS"/>
</dbReference>
<dbReference type="Proteomes" id="UP001595637">
    <property type="component" value="Unassembled WGS sequence"/>
</dbReference>
<accession>A0ABV7N7R7</accession>
<feature type="domain" description="ABC transporter" evidence="6">
    <location>
        <begin position="22"/>
        <end position="243"/>
    </location>
</feature>
<dbReference type="InterPro" id="IPR050683">
    <property type="entry name" value="Bact_Polysacc_Export_ATP-bd"/>
</dbReference>
<dbReference type="SMART" id="SM00382">
    <property type="entry name" value="AAA"/>
    <property type="match status" value="1"/>
</dbReference>
<dbReference type="SUPFAM" id="SSF52540">
    <property type="entry name" value="P-loop containing nucleoside triphosphate hydrolases"/>
    <property type="match status" value="1"/>
</dbReference>
<keyword evidence="5" id="KW-1278">Translocase</keyword>
<keyword evidence="4 7" id="KW-0067">ATP-binding</keyword>
<dbReference type="CDD" id="cd03220">
    <property type="entry name" value="ABC_KpsT_Wzt"/>
    <property type="match status" value="1"/>
</dbReference>
<protein>
    <submittedName>
        <fullName evidence="7">Teichoic acids export ABC transporter ATP-binding subunit TagH</fullName>
    </submittedName>
</protein>
<dbReference type="Gene3D" id="3.40.50.300">
    <property type="entry name" value="P-loop containing nucleotide triphosphate hydrolases"/>
    <property type="match status" value="1"/>
</dbReference>
<dbReference type="InterPro" id="IPR027417">
    <property type="entry name" value="P-loop_NTPase"/>
</dbReference>
<keyword evidence="2" id="KW-0813">Transport</keyword>
<dbReference type="PANTHER" id="PTHR46743:SF2">
    <property type="entry name" value="TEICHOIC ACIDS EXPORT ATP-BINDING PROTEIN TAGH"/>
    <property type="match status" value="1"/>
</dbReference>
<dbReference type="EMBL" id="JBHRVQ010000001">
    <property type="protein sequence ID" value="MFC3389136.1"/>
    <property type="molecule type" value="Genomic_DNA"/>
</dbReference>
<evidence type="ECO:0000256" key="4">
    <source>
        <dbReference type="ARBA" id="ARBA00022840"/>
    </source>
</evidence>
<comment type="similarity">
    <text evidence="1">Belongs to the ABC transporter superfamily.</text>
</comment>
<organism evidence="7 8">
    <name type="scientific">Salinicoccus sesuvii</name>
    <dbReference type="NCBI Taxonomy" id="868281"/>
    <lineage>
        <taxon>Bacteria</taxon>
        <taxon>Bacillati</taxon>
        <taxon>Bacillota</taxon>
        <taxon>Bacilli</taxon>
        <taxon>Bacillales</taxon>
        <taxon>Staphylococcaceae</taxon>
        <taxon>Salinicoccus</taxon>
    </lineage>
</organism>
<gene>
    <name evidence="7" type="primary">tagH</name>
    <name evidence="7" type="ORF">ACFOEO_11165</name>
</gene>
<evidence type="ECO:0000259" key="6">
    <source>
        <dbReference type="PROSITE" id="PS50893"/>
    </source>
</evidence>
<evidence type="ECO:0000256" key="2">
    <source>
        <dbReference type="ARBA" id="ARBA00022448"/>
    </source>
</evidence>
<dbReference type="InterPro" id="IPR003439">
    <property type="entry name" value="ABC_transporter-like_ATP-bd"/>
</dbReference>
<dbReference type="InterPro" id="IPR015860">
    <property type="entry name" value="ABC_transpr_TagH-like"/>
</dbReference>
<dbReference type="InterPro" id="IPR038200">
    <property type="entry name" value="GW_dom_sf"/>
</dbReference>
<dbReference type="GO" id="GO:0005524">
    <property type="term" value="F:ATP binding"/>
    <property type="evidence" value="ECO:0007669"/>
    <property type="project" value="UniProtKB-KW"/>
</dbReference>
<sequence length="455" mass="51304">MTKAIITKNLSKQYTLYDSQKARIMDLVSPRRHGQTFHALNGIDFEADKGDVIGFIGINGSGKSTLSNIIAGIVPESGGEVQVNGQTALIAVASGLNDELTGRDNIELKCLMLGFSKHQIKALEPDIIAFSELEHFIDQPVKSYSSGMKSRLGFAISVNVDPDILIIDEALSVGDKAFAEKSLNKMLEFKEQGKTMIFVSHSISQMKSFCDKILWLEFGRVKAFGEVRDILPLYESFLLKWQAMSKEERDDYRTRVMSRNPNEYNYKQYGNLTILDDGNDLTAAYGYTVRPISRLVHLKTDATNIYKAPDSGEELLDAQSYKNRVYYTKREATYQFEDYYLLSTEPSGVDGVIGWIKAIETSSHVYVHVDNDQRRFTLRGRGYASTAPWGGHRQYAYASLENHAGLSFYVSETVIVGSNVWYKGHIEGESEAVWIHSNNINEDEQKKEFNASHRQ</sequence>